<reference evidence="2 3" key="1">
    <citation type="journal article" date="2016" name="Mol. Biol. Evol.">
        <title>Comparative Genomics of Early-Diverging Mushroom-Forming Fungi Provides Insights into the Origins of Lignocellulose Decay Capabilities.</title>
        <authorList>
            <person name="Nagy L.G."/>
            <person name="Riley R."/>
            <person name="Tritt A."/>
            <person name="Adam C."/>
            <person name="Daum C."/>
            <person name="Floudas D."/>
            <person name="Sun H."/>
            <person name="Yadav J.S."/>
            <person name="Pangilinan J."/>
            <person name="Larsson K.H."/>
            <person name="Matsuura K."/>
            <person name="Barry K."/>
            <person name="Labutti K."/>
            <person name="Kuo R."/>
            <person name="Ohm R.A."/>
            <person name="Bhattacharya S.S."/>
            <person name="Shirouzu T."/>
            <person name="Yoshinaga Y."/>
            <person name="Martin F.M."/>
            <person name="Grigoriev I.V."/>
            <person name="Hibbett D.S."/>
        </authorList>
    </citation>
    <scope>NUCLEOTIDE SEQUENCE [LARGE SCALE GENOMIC DNA]</scope>
    <source>
        <strain evidence="2 3">HHB12029</strain>
    </source>
</reference>
<accession>A0A165JTM5</accession>
<dbReference type="OrthoDB" id="194358at2759"/>
<name>A0A165JTM5_EXIGL</name>
<dbReference type="Proteomes" id="UP000077266">
    <property type="component" value="Unassembled WGS sequence"/>
</dbReference>
<feature type="compositionally biased region" description="Basic residues" evidence="1">
    <location>
        <begin position="18"/>
        <end position="28"/>
    </location>
</feature>
<gene>
    <name evidence="2" type="ORF">EXIGLDRAFT_735479</name>
</gene>
<dbReference type="EMBL" id="KV425959">
    <property type="protein sequence ID" value="KZV95314.1"/>
    <property type="molecule type" value="Genomic_DNA"/>
</dbReference>
<feature type="compositionally biased region" description="Gly residues" evidence="1">
    <location>
        <begin position="241"/>
        <end position="250"/>
    </location>
</feature>
<feature type="region of interest" description="Disordered" evidence="1">
    <location>
        <begin position="1"/>
        <end position="71"/>
    </location>
</feature>
<dbReference type="InParanoid" id="A0A165JTM5"/>
<evidence type="ECO:0000313" key="2">
    <source>
        <dbReference type="EMBL" id="KZV95314.1"/>
    </source>
</evidence>
<protein>
    <submittedName>
        <fullName evidence="2">Uncharacterized protein</fullName>
    </submittedName>
</protein>
<evidence type="ECO:0000256" key="1">
    <source>
        <dbReference type="SAM" id="MobiDB-lite"/>
    </source>
</evidence>
<sequence>GGGGLVVPPPSAPAALGQHHHQHQHHRTRSYDTRPQPRTRRSHTSLSSSASSDVDDTAVDGEGDVRSHAQASALVEQTRAALLELPDDAEVEVDLEAQLAQLGKRLEIEKRFARGEAQRKVWGLREEEREALSIPTSTRARGRSAAGVGVGSSTPPRLPSTTPPVSHTRLPLPDSSSQLLTPTTMPSTSLPTPPISLAVEPPEPSPPMRARTPDEGWSSSSGIPLSRVVTAPTGHARRDSGGGSGSGSGSGFKHRLGGGLKRVFGKAK</sequence>
<proteinExistence type="predicted"/>
<feature type="compositionally biased region" description="Low complexity" evidence="1">
    <location>
        <begin position="175"/>
        <end position="190"/>
    </location>
</feature>
<evidence type="ECO:0000313" key="3">
    <source>
        <dbReference type="Proteomes" id="UP000077266"/>
    </source>
</evidence>
<dbReference type="AlphaFoldDB" id="A0A165JTM5"/>
<feature type="region of interest" description="Disordered" evidence="1">
    <location>
        <begin position="128"/>
        <end position="268"/>
    </location>
</feature>
<feature type="non-terminal residue" evidence="2">
    <location>
        <position position="1"/>
    </location>
</feature>
<keyword evidence="3" id="KW-1185">Reference proteome</keyword>
<organism evidence="2 3">
    <name type="scientific">Exidia glandulosa HHB12029</name>
    <dbReference type="NCBI Taxonomy" id="1314781"/>
    <lineage>
        <taxon>Eukaryota</taxon>
        <taxon>Fungi</taxon>
        <taxon>Dikarya</taxon>
        <taxon>Basidiomycota</taxon>
        <taxon>Agaricomycotina</taxon>
        <taxon>Agaricomycetes</taxon>
        <taxon>Auriculariales</taxon>
        <taxon>Exidiaceae</taxon>
        <taxon>Exidia</taxon>
    </lineage>
</organism>
<feature type="compositionally biased region" description="Low complexity" evidence="1">
    <location>
        <begin position="136"/>
        <end position="155"/>
    </location>
</feature>
<feature type="compositionally biased region" description="Acidic residues" evidence="1">
    <location>
        <begin position="53"/>
        <end position="62"/>
    </location>
</feature>